<keyword evidence="5" id="KW-1185">Reference proteome</keyword>
<reference evidence="4" key="1">
    <citation type="submission" date="2021-01" db="EMBL/GenBank/DDBJ databases">
        <title>Genome sequence of Phenylobacterium sp. 20VBR1 isolated from a valley glaceir, Ny-Alesund, Svalbard.</title>
        <authorList>
            <person name="Thomas F.A."/>
            <person name="Krishnan K.P."/>
            <person name="Sinha R.K."/>
        </authorList>
    </citation>
    <scope>NUCLEOTIDE SEQUENCE</scope>
    <source>
        <strain evidence="4">20VBR1</strain>
    </source>
</reference>
<dbReference type="Pfam" id="PF02604">
    <property type="entry name" value="PhdYeFM_antitox"/>
    <property type="match status" value="1"/>
</dbReference>
<dbReference type="Proteomes" id="UP000622580">
    <property type="component" value="Unassembled WGS sequence"/>
</dbReference>
<gene>
    <name evidence="3" type="ORF">JKL49_06455</name>
    <name evidence="4" type="ORF">JKL49_10265</name>
</gene>
<dbReference type="EMBL" id="JAGSGD010000001">
    <property type="protein sequence ID" value="MBR7619027.1"/>
    <property type="molecule type" value="Genomic_DNA"/>
</dbReference>
<dbReference type="AlphaFoldDB" id="A0A941D006"/>
<organism evidence="3 5">
    <name type="scientific">Phenylobacterium glaciei</name>
    <dbReference type="NCBI Taxonomy" id="2803784"/>
    <lineage>
        <taxon>Bacteria</taxon>
        <taxon>Pseudomonadati</taxon>
        <taxon>Pseudomonadota</taxon>
        <taxon>Alphaproteobacteria</taxon>
        <taxon>Caulobacterales</taxon>
        <taxon>Caulobacteraceae</taxon>
        <taxon>Phenylobacterium</taxon>
    </lineage>
</organism>
<dbReference type="NCBIfam" id="TIGR01552">
    <property type="entry name" value="phd_fam"/>
    <property type="match status" value="1"/>
</dbReference>
<comment type="similarity">
    <text evidence="1 2">Belongs to the phD/YefM antitoxin family.</text>
</comment>
<name>A0A941D006_9CAUL</name>
<evidence type="ECO:0000313" key="3">
    <source>
        <dbReference type="EMBL" id="MBR7619027.1"/>
    </source>
</evidence>
<reference evidence="3" key="2">
    <citation type="submission" date="2021-04" db="EMBL/GenBank/DDBJ databases">
        <title>Draft genome assembly of strain Phenylobacterium sp. 20VBR1 using MiniION and Illumina platforms.</title>
        <authorList>
            <person name="Thomas F.A."/>
            <person name="Krishnan K.P."/>
            <person name="Sinha R.K."/>
        </authorList>
    </citation>
    <scope>NUCLEOTIDE SEQUENCE</scope>
    <source>
        <strain evidence="3">20VBR1</strain>
    </source>
</reference>
<dbReference type="EMBL" id="CP068570">
    <property type="protein sequence ID" value="QQZ51380.1"/>
    <property type="molecule type" value="Genomic_DNA"/>
</dbReference>
<accession>A0A941D006</accession>
<evidence type="ECO:0000313" key="4">
    <source>
        <dbReference type="EMBL" id="QQZ51380.1"/>
    </source>
</evidence>
<sequence length="82" mass="9378">MSEHSVVEAKNNLSDLIDRALKGEAVVITRHGKPMVELKAVQPLPRRITEADIEWLRARRVGRKSTEDAGSLVSRMRDEDWR</sequence>
<dbReference type="RefSeq" id="WP_215339119.1">
    <property type="nucleotide sequence ID" value="NZ_JAGSGD010000001.1"/>
</dbReference>
<dbReference type="Gene3D" id="3.40.1620.10">
    <property type="entry name" value="YefM-like domain"/>
    <property type="match status" value="1"/>
</dbReference>
<evidence type="ECO:0000313" key="5">
    <source>
        <dbReference type="Proteomes" id="UP000622580"/>
    </source>
</evidence>
<dbReference type="SUPFAM" id="SSF143120">
    <property type="entry name" value="YefM-like"/>
    <property type="match status" value="1"/>
</dbReference>
<comment type="function">
    <text evidence="2">Antitoxin component of a type II toxin-antitoxin (TA) system.</text>
</comment>
<protein>
    <recommendedName>
        <fullName evidence="2">Antitoxin</fullName>
    </recommendedName>
</protein>
<dbReference type="InterPro" id="IPR036165">
    <property type="entry name" value="YefM-like_sf"/>
</dbReference>
<evidence type="ECO:0000256" key="1">
    <source>
        <dbReference type="ARBA" id="ARBA00009981"/>
    </source>
</evidence>
<proteinExistence type="inferred from homology"/>
<evidence type="ECO:0000256" key="2">
    <source>
        <dbReference type="RuleBase" id="RU362080"/>
    </source>
</evidence>
<dbReference type="InterPro" id="IPR006442">
    <property type="entry name" value="Antitoxin_Phd/YefM"/>
</dbReference>